<evidence type="ECO:0000313" key="3">
    <source>
        <dbReference type="EMBL" id="AXI80404.1"/>
    </source>
</evidence>
<dbReference type="GO" id="GO:0005524">
    <property type="term" value="F:ATP binding"/>
    <property type="evidence" value="ECO:0007669"/>
    <property type="project" value="InterPro"/>
</dbReference>
<dbReference type="Proteomes" id="UP000249340">
    <property type="component" value="Chromosome"/>
</dbReference>
<name>A0A345T349_9ACTN</name>
<accession>A0A345T349</accession>
<reference evidence="4" key="1">
    <citation type="submission" date="2018-07" db="EMBL/GenBank/DDBJ databases">
        <title>Streptacidiphilus bronchialis DSM 106435 chromosome.</title>
        <authorList>
            <person name="Batra D."/>
            <person name="Gulvik C.A."/>
        </authorList>
    </citation>
    <scope>NUCLEOTIDE SEQUENCE [LARGE SCALE GENOMIC DNA]</scope>
    <source>
        <strain evidence="4">DSM 106435</strain>
    </source>
</reference>
<gene>
    <name evidence="3" type="ORF">C7M71_026400</name>
</gene>
<dbReference type="InterPro" id="IPR003593">
    <property type="entry name" value="AAA+_ATPase"/>
</dbReference>
<dbReference type="Pfam" id="PF07728">
    <property type="entry name" value="AAA_5"/>
    <property type="match status" value="1"/>
</dbReference>
<dbReference type="SUPFAM" id="SSF52540">
    <property type="entry name" value="P-loop containing nucleoside triphosphate hydrolases"/>
    <property type="match status" value="1"/>
</dbReference>
<dbReference type="SMART" id="SM00382">
    <property type="entry name" value="AAA"/>
    <property type="match status" value="1"/>
</dbReference>
<dbReference type="KEGG" id="stri:C7M71_026400"/>
<dbReference type="InterPro" id="IPR011704">
    <property type="entry name" value="ATPase_dyneun-rel_AAA"/>
</dbReference>
<dbReference type="InterPro" id="IPR027417">
    <property type="entry name" value="P-loop_NTPase"/>
</dbReference>
<dbReference type="AlphaFoldDB" id="A0A345T349"/>
<evidence type="ECO:0000256" key="1">
    <source>
        <dbReference type="SAM" id="MobiDB-lite"/>
    </source>
</evidence>
<feature type="region of interest" description="Disordered" evidence="1">
    <location>
        <begin position="1"/>
        <end position="34"/>
    </location>
</feature>
<evidence type="ECO:0000313" key="4">
    <source>
        <dbReference type="Proteomes" id="UP000249340"/>
    </source>
</evidence>
<proteinExistence type="predicted"/>
<dbReference type="OrthoDB" id="9783370at2"/>
<evidence type="ECO:0000259" key="2">
    <source>
        <dbReference type="SMART" id="SM00382"/>
    </source>
</evidence>
<sequence>MDRRGAGGSMDYAKQFDPEGVSEDAPGGSGGSSDERVYVFDDHTVLAVNVALATGRPLLVSGPPGSGKSTLAPNVARVMGYRYYCEVVTARTEDQDLLWREEMFRQLSDAREGRFGGPTAQEYHRPGALWMALDPSRDPELRPEQRERPAVVLIDEIDKADPDFPNALLVPLGELRFPGPGGTVVTADPEARPPLVVVTTNEERSLSGPFLRRCIALRLEPPGRDHLLRVAELHLGDGYDRALAEQLADHLLGSFSQHRSGVASTAEYLDTLRACRRLGVGADSPLWRSVADLAMVKSGFDAEEHP</sequence>
<organism evidence="3 4">
    <name type="scientific">Peterkaempfera bronchialis</name>
    <dbReference type="NCBI Taxonomy" id="2126346"/>
    <lineage>
        <taxon>Bacteria</taxon>
        <taxon>Bacillati</taxon>
        <taxon>Actinomycetota</taxon>
        <taxon>Actinomycetes</taxon>
        <taxon>Kitasatosporales</taxon>
        <taxon>Streptomycetaceae</taxon>
        <taxon>Peterkaempfera</taxon>
    </lineage>
</organism>
<dbReference type="EMBL" id="CP031264">
    <property type="protein sequence ID" value="AXI80404.1"/>
    <property type="molecule type" value="Genomic_DNA"/>
</dbReference>
<dbReference type="CDD" id="cd00009">
    <property type="entry name" value="AAA"/>
    <property type="match status" value="1"/>
</dbReference>
<dbReference type="GO" id="GO:0016887">
    <property type="term" value="F:ATP hydrolysis activity"/>
    <property type="evidence" value="ECO:0007669"/>
    <property type="project" value="InterPro"/>
</dbReference>
<keyword evidence="4" id="KW-1185">Reference proteome</keyword>
<dbReference type="PANTHER" id="PTHR42759:SF1">
    <property type="entry name" value="MAGNESIUM-CHELATASE SUBUNIT CHLD"/>
    <property type="match status" value="1"/>
</dbReference>
<dbReference type="Gene3D" id="3.40.50.300">
    <property type="entry name" value="P-loop containing nucleotide triphosphate hydrolases"/>
    <property type="match status" value="1"/>
</dbReference>
<dbReference type="InterPro" id="IPR050764">
    <property type="entry name" value="CbbQ/NirQ/NorQ/GpvN"/>
</dbReference>
<dbReference type="PANTHER" id="PTHR42759">
    <property type="entry name" value="MOXR FAMILY PROTEIN"/>
    <property type="match status" value="1"/>
</dbReference>
<feature type="domain" description="AAA+ ATPase" evidence="2">
    <location>
        <begin position="54"/>
        <end position="220"/>
    </location>
</feature>
<protein>
    <submittedName>
        <fullName evidence="3">MoxR family ATPase</fullName>
    </submittedName>
</protein>